<dbReference type="AlphaFoldDB" id="A0A517RM95"/>
<protein>
    <submittedName>
        <fullName evidence="1">Uncharacterized protein</fullName>
    </submittedName>
</protein>
<gene>
    <name evidence="1" type="ORF">Pan241w_51260</name>
</gene>
<accession>A0A517RM95</accession>
<name>A0A517RM95_9PLAN</name>
<reference evidence="1 2" key="1">
    <citation type="submission" date="2019-02" db="EMBL/GenBank/DDBJ databases">
        <title>Deep-cultivation of Planctomycetes and their phenomic and genomic characterization uncovers novel biology.</title>
        <authorList>
            <person name="Wiegand S."/>
            <person name="Jogler M."/>
            <person name="Boedeker C."/>
            <person name="Pinto D."/>
            <person name="Vollmers J."/>
            <person name="Rivas-Marin E."/>
            <person name="Kohn T."/>
            <person name="Peeters S.H."/>
            <person name="Heuer A."/>
            <person name="Rast P."/>
            <person name="Oberbeckmann S."/>
            <person name="Bunk B."/>
            <person name="Jeske O."/>
            <person name="Meyerdierks A."/>
            <person name="Storesund J.E."/>
            <person name="Kallscheuer N."/>
            <person name="Luecker S."/>
            <person name="Lage O.M."/>
            <person name="Pohl T."/>
            <person name="Merkel B.J."/>
            <person name="Hornburger P."/>
            <person name="Mueller R.-W."/>
            <person name="Bruemmer F."/>
            <person name="Labrenz M."/>
            <person name="Spormann A.M."/>
            <person name="Op den Camp H."/>
            <person name="Overmann J."/>
            <person name="Amann R."/>
            <person name="Jetten M.S.M."/>
            <person name="Mascher T."/>
            <person name="Medema M.H."/>
            <person name="Devos D.P."/>
            <person name="Kaster A.-K."/>
            <person name="Ovreas L."/>
            <person name="Rohde M."/>
            <person name="Galperin M.Y."/>
            <person name="Jogler C."/>
        </authorList>
    </citation>
    <scope>NUCLEOTIDE SEQUENCE [LARGE SCALE GENOMIC DNA]</scope>
    <source>
        <strain evidence="1 2">Pan241w</strain>
    </source>
</reference>
<dbReference type="KEGG" id="gaz:Pan241w_51260"/>
<proteinExistence type="predicted"/>
<dbReference type="Proteomes" id="UP000317171">
    <property type="component" value="Chromosome"/>
</dbReference>
<sequence length="87" mass="10238">MLTPRMVLMFDISCLGIKKFKTGKRNLITPVYLKQNCRVFCTSCHQGKRVVDCRIILMTKEIVCEDQTWLPVNQFDDSDHLLEESWE</sequence>
<dbReference type="EMBL" id="CP036269">
    <property type="protein sequence ID" value="QDT45009.1"/>
    <property type="molecule type" value="Genomic_DNA"/>
</dbReference>
<evidence type="ECO:0000313" key="1">
    <source>
        <dbReference type="EMBL" id="QDT45009.1"/>
    </source>
</evidence>
<evidence type="ECO:0000313" key="2">
    <source>
        <dbReference type="Proteomes" id="UP000317171"/>
    </source>
</evidence>
<keyword evidence="2" id="KW-1185">Reference proteome</keyword>
<organism evidence="1 2">
    <name type="scientific">Gimesia alba</name>
    <dbReference type="NCBI Taxonomy" id="2527973"/>
    <lineage>
        <taxon>Bacteria</taxon>
        <taxon>Pseudomonadati</taxon>
        <taxon>Planctomycetota</taxon>
        <taxon>Planctomycetia</taxon>
        <taxon>Planctomycetales</taxon>
        <taxon>Planctomycetaceae</taxon>
        <taxon>Gimesia</taxon>
    </lineage>
</organism>